<proteinExistence type="predicted"/>
<evidence type="ECO:0000313" key="2">
    <source>
        <dbReference type="EMBL" id="KAJ3511204.1"/>
    </source>
</evidence>
<dbReference type="OrthoDB" id="10371993at2759"/>
<comment type="caution">
    <text evidence="2">The sequence shown here is derived from an EMBL/GenBank/DDBJ whole genome shotgun (WGS) entry which is preliminary data.</text>
</comment>
<organism evidence="2 3">
    <name type="scientific">Agrocybe chaxingu</name>
    <dbReference type="NCBI Taxonomy" id="84603"/>
    <lineage>
        <taxon>Eukaryota</taxon>
        <taxon>Fungi</taxon>
        <taxon>Dikarya</taxon>
        <taxon>Basidiomycota</taxon>
        <taxon>Agaricomycotina</taxon>
        <taxon>Agaricomycetes</taxon>
        <taxon>Agaricomycetidae</taxon>
        <taxon>Agaricales</taxon>
        <taxon>Agaricineae</taxon>
        <taxon>Strophariaceae</taxon>
        <taxon>Agrocybe</taxon>
    </lineage>
</organism>
<gene>
    <name evidence="2" type="ORF">NLJ89_g4240</name>
</gene>
<sequence>MPTASPEFERTGLRIRTLTATLRKMQQAERPQSTRSEVPSFLRHMATLLTCGSSADRQVKPVVAVTGAIEATGVKTLVVVQNALSGRGPQPFSLEGRYITKKDDSFDAIISGPGSARLEEHISDLLGLLSCCDPTDVVKIEDFSAFITMRSIQELYSRLTSDKRNWYLRVHEVLKVWVPDEGDSSLKTLWVKKPRWAGHFPDDFADIEKRGTGKFEEWKFFPTTARRWAQALAALLSSLESRILQYRDSRDADKLNPLQPQTNRSEQEVQNILREINSISFSLYAFVSKNTEILKILLAQKSLEKVFSAQKKTGGVDSAIQESSTAPDVTDEHNETPGGINSCTEESSKAPDVTDERDDLA</sequence>
<dbReference type="AlphaFoldDB" id="A0A9W8K3G9"/>
<protein>
    <submittedName>
        <fullName evidence="2">Uncharacterized protein</fullName>
    </submittedName>
</protein>
<evidence type="ECO:0000256" key="1">
    <source>
        <dbReference type="SAM" id="MobiDB-lite"/>
    </source>
</evidence>
<feature type="region of interest" description="Disordered" evidence="1">
    <location>
        <begin position="314"/>
        <end position="361"/>
    </location>
</feature>
<accession>A0A9W8K3G9</accession>
<name>A0A9W8K3G9_9AGAR</name>
<dbReference type="Proteomes" id="UP001148786">
    <property type="component" value="Unassembled WGS sequence"/>
</dbReference>
<keyword evidence="3" id="KW-1185">Reference proteome</keyword>
<reference evidence="2" key="1">
    <citation type="submission" date="2022-07" db="EMBL/GenBank/DDBJ databases">
        <title>Genome Sequence of Agrocybe chaxingu.</title>
        <authorList>
            <person name="Buettner E."/>
        </authorList>
    </citation>
    <scope>NUCLEOTIDE SEQUENCE</scope>
    <source>
        <strain evidence="2">MP-N11</strain>
    </source>
</reference>
<dbReference type="EMBL" id="JANKHO010000342">
    <property type="protein sequence ID" value="KAJ3511204.1"/>
    <property type="molecule type" value="Genomic_DNA"/>
</dbReference>
<feature type="compositionally biased region" description="Basic and acidic residues" evidence="1">
    <location>
        <begin position="346"/>
        <end position="361"/>
    </location>
</feature>
<evidence type="ECO:0000313" key="3">
    <source>
        <dbReference type="Proteomes" id="UP001148786"/>
    </source>
</evidence>